<dbReference type="PANTHER" id="PTHR47150">
    <property type="entry name" value="OS12G0169200 PROTEIN"/>
    <property type="match status" value="1"/>
</dbReference>
<accession>A0AAD8W893</accession>
<gene>
    <name evidence="2" type="ORF">QYE76_064996</name>
</gene>
<dbReference type="Proteomes" id="UP001231189">
    <property type="component" value="Unassembled WGS sequence"/>
</dbReference>
<dbReference type="EMBL" id="JAUUTY010000004">
    <property type="protein sequence ID" value="KAK1647191.1"/>
    <property type="molecule type" value="Genomic_DNA"/>
</dbReference>
<organism evidence="2 3">
    <name type="scientific">Lolium multiflorum</name>
    <name type="common">Italian ryegrass</name>
    <name type="synonym">Lolium perenne subsp. multiflorum</name>
    <dbReference type="NCBI Taxonomy" id="4521"/>
    <lineage>
        <taxon>Eukaryota</taxon>
        <taxon>Viridiplantae</taxon>
        <taxon>Streptophyta</taxon>
        <taxon>Embryophyta</taxon>
        <taxon>Tracheophyta</taxon>
        <taxon>Spermatophyta</taxon>
        <taxon>Magnoliopsida</taxon>
        <taxon>Liliopsida</taxon>
        <taxon>Poales</taxon>
        <taxon>Poaceae</taxon>
        <taxon>BOP clade</taxon>
        <taxon>Pooideae</taxon>
        <taxon>Poodae</taxon>
        <taxon>Poeae</taxon>
        <taxon>Poeae Chloroplast Group 2 (Poeae type)</taxon>
        <taxon>Loliodinae</taxon>
        <taxon>Loliinae</taxon>
        <taxon>Lolium</taxon>
    </lineage>
</organism>
<name>A0AAD8W893_LOLMU</name>
<feature type="compositionally biased region" description="Basic and acidic residues" evidence="1">
    <location>
        <begin position="10"/>
        <end position="29"/>
    </location>
</feature>
<evidence type="ECO:0000313" key="2">
    <source>
        <dbReference type="EMBL" id="KAK1647191.1"/>
    </source>
</evidence>
<reference evidence="2" key="1">
    <citation type="submission" date="2023-07" db="EMBL/GenBank/DDBJ databases">
        <title>A chromosome-level genome assembly of Lolium multiflorum.</title>
        <authorList>
            <person name="Chen Y."/>
            <person name="Copetti D."/>
            <person name="Kolliker R."/>
            <person name="Studer B."/>
        </authorList>
    </citation>
    <scope>NUCLEOTIDE SEQUENCE</scope>
    <source>
        <strain evidence="2">02402/16</strain>
        <tissue evidence="2">Leaf</tissue>
    </source>
</reference>
<protein>
    <submittedName>
        <fullName evidence="2">Uncharacterized protein</fullName>
    </submittedName>
</protein>
<dbReference type="PANTHER" id="PTHR47150:SF5">
    <property type="entry name" value="OS07G0546750 PROTEIN"/>
    <property type="match status" value="1"/>
</dbReference>
<feature type="region of interest" description="Disordered" evidence="1">
    <location>
        <begin position="1"/>
        <end position="29"/>
    </location>
</feature>
<evidence type="ECO:0000256" key="1">
    <source>
        <dbReference type="SAM" id="MobiDB-lite"/>
    </source>
</evidence>
<dbReference type="AlphaFoldDB" id="A0AAD8W893"/>
<keyword evidence="3" id="KW-1185">Reference proteome</keyword>
<sequence length="112" mass="12930">MLDAGGEEEEARREDQGGEEGSRERMEGHAMLHNDYFADGATHADNFRRRYRMSKGLFMNILHGVREFDPYFKLKLDAVGVLGFSSIQVHRRHEDACIRSTCRYTGRLPSHE</sequence>
<proteinExistence type="predicted"/>
<comment type="caution">
    <text evidence="2">The sequence shown here is derived from an EMBL/GenBank/DDBJ whole genome shotgun (WGS) entry which is preliminary data.</text>
</comment>
<evidence type="ECO:0000313" key="3">
    <source>
        <dbReference type="Proteomes" id="UP001231189"/>
    </source>
</evidence>